<dbReference type="SUPFAM" id="SSF48452">
    <property type="entry name" value="TPR-like"/>
    <property type="match status" value="1"/>
</dbReference>
<feature type="repeat" description="TPR" evidence="1">
    <location>
        <begin position="176"/>
        <end position="209"/>
    </location>
</feature>
<dbReference type="InterPro" id="IPR019734">
    <property type="entry name" value="TPR_rpt"/>
</dbReference>
<dbReference type="PROSITE" id="PS50005">
    <property type="entry name" value="TPR"/>
    <property type="match status" value="1"/>
</dbReference>
<proteinExistence type="predicted"/>
<evidence type="ECO:0000313" key="4">
    <source>
        <dbReference type="Proteomes" id="UP001295423"/>
    </source>
</evidence>
<comment type="caution">
    <text evidence="3">The sequence shown here is derived from an EMBL/GenBank/DDBJ whole genome shotgun (WGS) entry which is preliminary data.</text>
</comment>
<protein>
    <submittedName>
        <fullName evidence="3">Uncharacterized protein</fullName>
    </submittedName>
</protein>
<feature type="compositionally biased region" description="Basic and acidic residues" evidence="2">
    <location>
        <begin position="344"/>
        <end position="380"/>
    </location>
</feature>
<dbReference type="Gene3D" id="1.25.40.10">
    <property type="entry name" value="Tetratricopeptide repeat domain"/>
    <property type="match status" value="1"/>
</dbReference>
<keyword evidence="1" id="KW-0802">TPR repeat</keyword>
<accession>A0AAD2G4D0</accession>
<sequence>MEEAASLVQGKTEVKNEATIEAENTSESQARDDDADEHQDAPDTLSMSDFSRRIHHPFDYKITLPFLYGNDDEGNARNAPESSLSYIPWRLRLMEQVASSKKGEANGNTNEEKSSDDNPTEDSLVFSPCTYLELRRQQNDAWASDRLKEGNEQLFINPNMAETKFLEGLDLVPDHADLLTAHAKLLITNNDFAAAETKLKRALETDPDHKLAQKTQLELVRIKEGRMRMEQQQQNLMLRNNAPKYDFLSSRNVEVAKGNSAYNDALMERALVMGDDADCGGNVASDDDDSSRSRRRKKKSKKDRKQKKKKRKRHRRKRRRRYYSSESDEDDSSRSVVSGGDASDDCKKKENGDDRGDKGNILQEKDQKEERSDVDSTEDRRRRKDRKRSRHRGKRRRGRYSSESENDHDEDGSRTVSSKNGGSHDEDAVRKNINENDVGSKGGGTAQENQTEERSDDSSRNDRRSRKRHRHRDDRKRRSHKKHRRRDSS</sequence>
<gene>
    <name evidence="3" type="ORF">CYCCA115_LOCUS19694</name>
</gene>
<reference evidence="3" key="1">
    <citation type="submission" date="2023-08" db="EMBL/GenBank/DDBJ databases">
        <authorList>
            <person name="Audoor S."/>
            <person name="Bilcke G."/>
        </authorList>
    </citation>
    <scope>NUCLEOTIDE SEQUENCE</scope>
</reference>
<evidence type="ECO:0000256" key="2">
    <source>
        <dbReference type="SAM" id="MobiDB-lite"/>
    </source>
</evidence>
<dbReference type="Proteomes" id="UP001295423">
    <property type="component" value="Unassembled WGS sequence"/>
</dbReference>
<dbReference type="EMBL" id="CAKOGP040002103">
    <property type="protein sequence ID" value="CAJ1962451.1"/>
    <property type="molecule type" value="Genomic_DNA"/>
</dbReference>
<feature type="compositionally biased region" description="Basic and acidic residues" evidence="2">
    <location>
        <begin position="451"/>
        <end position="462"/>
    </location>
</feature>
<evidence type="ECO:0000313" key="3">
    <source>
        <dbReference type="EMBL" id="CAJ1962451.1"/>
    </source>
</evidence>
<name>A0AAD2G4D0_9STRA</name>
<keyword evidence="4" id="KW-1185">Reference proteome</keyword>
<feature type="region of interest" description="Disordered" evidence="2">
    <location>
        <begin position="275"/>
        <end position="489"/>
    </location>
</feature>
<feature type="compositionally biased region" description="Basic residues" evidence="2">
    <location>
        <begin position="293"/>
        <end position="322"/>
    </location>
</feature>
<feature type="compositionally biased region" description="Basic residues" evidence="2">
    <location>
        <begin position="381"/>
        <end position="399"/>
    </location>
</feature>
<feature type="compositionally biased region" description="Basic and acidic residues" evidence="2">
    <location>
        <begin position="422"/>
        <end position="434"/>
    </location>
</feature>
<feature type="region of interest" description="Disordered" evidence="2">
    <location>
        <begin position="1"/>
        <end position="49"/>
    </location>
</feature>
<feature type="compositionally biased region" description="Basic residues" evidence="2">
    <location>
        <begin position="463"/>
        <end position="489"/>
    </location>
</feature>
<evidence type="ECO:0000256" key="1">
    <source>
        <dbReference type="PROSITE-ProRule" id="PRU00339"/>
    </source>
</evidence>
<dbReference type="AlphaFoldDB" id="A0AAD2G4D0"/>
<organism evidence="3 4">
    <name type="scientific">Cylindrotheca closterium</name>
    <dbReference type="NCBI Taxonomy" id="2856"/>
    <lineage>
        <taxon>Eukaryota</taxon>
        <taxon>Sar</taxon>
        <taxon>Stramenopiles</taxon>
        <taxon>Ochrophyta</taxon>
        <taxon>Bacillariophyta</taxon>
        <taxon>Bacillariophyceae</taxon>
        <taxon>Bacillariophycidae</taxon>
        <taxon>Bacillariales</taxon>
        <taxon>Bacillariaceae</taxon>
        <taxon>Cylindrotheca</taxon>
    </lineage>
</organism>
<feature type="region of interest" description="Disordered" evidence="2">
    <location>
        <begin position="99"/>
        <end position="122"/>
    </location>
</feature>
<dbReference type="InterPro" id="IPR011990">
    <property type="entry name" value="TPR-like_helical_dom_sf"/>
</dbReference>